<feature type="compositionally biased region" description="Polar residues" evidence="1">
    <location>
        <begin position="155"/>
        <end position="164"/>
    </location>
</feature>
<feature type="compositionally biased region" description="Polar residues" evidence="1">
    <location>
        <begin position="48"/>
        <end position="70"/>
    </location>
</feature>
<sequence length="301" mass="33715">MSDQELKFFQGLQEEDYICRSMHHLSTAAHHHHHHPTTAATTSESPEKYTTTYNNSTKRNPPLSPSSFQEPVSKRATLHPLSSPSTTAATAAGGDDYHILGFTKLPLPHSFPTASPPPLRRTVSEPIYSTDAINLAAPPPQSSEFPTSPHPVLQENPNRNNVPQDSLPFPNPVPVIYRTISDPNPVRQVVAASGGTPPPRRPPLSRNVSRLKRMRERLKEMSQWWNQVVTEGDEEDNDSENYCSDHTHKEESESEMENPSQEAVWVEKNGECLVLHFKCPCGNGYQILLSGKNCYYKLTNF</sequence>
<evidence type="ECO:0000256" key="1">
    <source>
        <dbReference type="SAM" id="MobiDB-lite"/>
    </source>
</evidence>
<name>A0ABR0ULQ8_REHGL</name>
<proteinExistence type="predicted"/>
<reference evidence="2 3" key="1">
    <citation type="journal article" date="2021" name="Comput. Struct. Biotechnol. J.">
        <title>De novo genome assembly of the potent medicinal plant Rehmannia glutinosa using nanopore technology.</title>
        <authorList>
            <person name="Ma L."/>
            <person name="Dong C."/>
            <person name="Song C."/>
            <person name="Wang X."/>
            <person name="Zheng X."/>
            <person name="Niu Y."/>
            <person name="Chen S."/>
            <person name="Feng W."/>
        </authorList>
    </citation>
    <scope>NUCLEOTIDE SEQUENCE [LARGE SCALE GENOMIC DNA]</scope>
    <source>
        <strain evidence="2">DH-2019</strain>
    </source>
</reference>
<evidence type="ECO:0000313" key="3">
    <source>
        <dbReference type="Proteomes" id="UP001318860"/>
    </source>
</evidence>
<comment type="caution">
    <text evidence="2">The sequence shown here is derived from an EMBL/GenBank/DDBJ whole genome shotgun (WGS) entry which is preliminary data.</text>
</comment>
<dbReference type="Proteomes" id="UP001318860">
    <property type="component" value="Unassembled WGS sequence"/>
</dbReference>
<feature type="region of interest" description="Disordered" evidence="1">
    <location>
        <begin position="230"/>
        <end position="258"/>
    </location>
</feature>
<gene>
    <name evidence="2" type="ORF">DH2020_043334</name>
</gene>
<feature type="region of interest" description="Disordered" evidence="1">
    <location>
        <begin position="138"/>
        <end position="166"/>
    </location>
</feature>
<organism evidence="2 3">
    <name type="scientific">Rehmannia glutinosa</name>
    <name type="common">Chinese foxglove</name>
    <dbReference type="NCBI Taxonomy" id="99300"/>
    <lineage>
        <taxon>Eukaryota</taxon>
        <taxon>Viridiplantae</taxon>
        <taxon>Streptophyta</taxon>
        <taxon>Embryophyta</taxon>
        <taxon>Tracheophyta</taxon>
        <taxon>Spermatophyta</taxon>
        <taxon>Magnoliopsida</taxon>
        <taxon>eudicotyledons</taxon>
        <taxon>Gunneridae</taxon>
        <taxon>Pentapetalae</taxon>
        <taxon>asterids</taxon>
        <taxon>lamiids</taxon>
        <taxon>Lamiales</taxon>
        <taxon>Orobanchaceae</taxon>
        <taxon>Rehmannieae</taxon>
        <taxon>Rehmannia</taxon>
    </lineage>
</organism>
<feature type="region of interest" description="Disordered" evidence="1">
    <location>
        <begin position="29"/>
        <end position="90"/>
    </location>
</feature>
<accession>A0ABR0ULQ8</accession>
<keyword evidence="3" id="KW-1185">Reference proteome</keyword>
<evidence type="ECO:0000313" key="2">
    <source>
        <dbReference type="EMBL" id="KAK6122910.1"/>
    </source>
</evidence>
<dbReference type="EMBL" id="JABTTQ020002625">
    <property type="protein sequence ID" value="KAK6122910.1"/>
    <property type="molecule type" value="Genomic_DNA"/>
</dbReference>
<protein>
    <submittedName>
        <fullName evidence="2">Uncharacterized protein</fullName>
    </submittedName>
</protein>